<organism evidence="4 5">
    <name type="scientific">Anaerovirgula multivorans</name>
    <dbReference type="NCBI Taxonomy" id="312168"/>
    <lineage>
        <taxon>Bacteria</taxon>
        <taxon>Bacillati</taxon>
        <taxon>Bacillota</taxon>
        <taxon>Clostridia</taxon>
        <taxon>Peptostreptococcales</taxon>
        <taxon>Natronincolaceae</taxon>
        <taxon>Anaerovirgula</taxon>
    </lineage>
</organism>
<dbReference type="InterPro" id="IPR012854">
    <property type="entry name" value="Cu_amine_oxidase-like_N"/>
</dbReference>
<feature type="chain" id="PRO_5012444266" evidence="2">
    <location>
        <begin position="22"/>
        <end position="585"/>
    </location>
</feature>
<dbReference type="GO" id="GO:0009253">
    <property type="term" value="P:peptidoglycan catabolic process"/>
    <property type="evidence" value="ECO:0007669"/>
    <property type="project" value="InterPro"/>
</dbReference>
<evidence type="ECO:0000313" key="4">
    <source>
        <dbReference type="EMBL" id="SNS71482.1"/>
    </source>
</evidence>
<keyword evidence="5" id="KW-1185">Reference proteome</keyword>
<dbReference type="SUPFAM" id="SSF53187">
    <property type="entry name" value="Zn-dependent exopeptidases"/>
    <property type="match status" value="1"/>
</dbReference>
<dbReference type="Gene3D" id="3.30.457.10">
    <property type="entry name" value="Copper amine oxidase-like, N-terminal domain"/>
    <property type="match status" value="1"/>
</dbReference>
<dbReference type="Proteomes" id="UP000198304">
    <property type="component" value="Unassembled WGS sequence"/>
</dbReference>
<dbReference type="SUPFAM" id="SSF55383">
    <property type="entry name" value="Copper amine oxidase, domain N"/>
    <property type="match status" value="1"/>
</dbReference>
<dbReference type="InterPro" id="IPR050695">
    <property type="entry name" value="N-acetylmuramoyl_amidase_3"/>
</dbReference>
<sequence length="585" mass="65098">MKKVISILLILMILSTSFASANTNATVRMVMDGRTMDFQTVQLKVDDKAVATDVPSVIHGSRTLVPIHVIRNMGITVEWKDATREVTIKTNDKTVVMKIDSPIATMNGEAIRLPSDVPPKIITYQNSGRTMVPIAFLREIGLIVNWNESTRTVSIEKDEPSEPIVTDPVVTKAVKDVVASFETGAPEIRIKTGEELAYTELKLDGPARLVLDFQDTKFDFTNKGKLQSNGTLQFNVNSSGINSVRASQFKADPFVTRVTVELDEMMPYQIYYDKNAGDMVIQLEHNTEKAFQYWATSKTASKLAFRSNETTEFDFSVSDFGRTLNVSVYKAYIELPILNLDIDDPLLETINIEESQNGDIYHIEIRLKEDINYQTNSPAGAGTKEFIIEFTTKQNNSIPLIVIDPGHGGTDPGATSPINSLMEKHVVLDISQKLNKLLTDAGFRTYMTRTADNAITLADRAGVANQLQGDLFVSVHANAAASSSANGIENLYYPSENNSNDARDNKKLAQVFQKEMVRMLGAHSRGIVPREQLYVIRETKMPAVLTEVGFLTNPEEAAKLATPEYRQLVAESIYQSILKYFEEIK</sequence>
<dbReference type="Gene3D" id="2.60.40.3500">
    <property type="match status" value="1"/>
</dbReference>
<dbReference type="Gene3D" id="3.40.630.40">
    <property type="entry name" value="Zn-dependent exopeptidases"/>
    <property type="match status" value="1"/>
</dbReference>
<keyword evidence="2" id="KW-0732">Signal</keyword>
<keyword evidence="1" id="KW-0378">Hydrolase</keyword>
<dbReference type="Pfam" id="PF01520">
    <property type="entry name" value="Amidase_3"/>
    <property type="match status" value="1"/>
</dbReference>
<dbReference type="Pfam" id="PF07833">
    <property type="entry name" value="Cu_amine_oxidN1"/>
    <property type="match status" value="1"/>
</dbReference>
<evidence type="ECO:0000259" key="3">
    <source>
        <dbReference type="SMART" id="SM00646"/>
    </source>
</evidence>
<dbReference type="SMART" id="SM00646">
    <property type="entry name" value="Ami_3"/>
    <property type="match status" value="1"/>
</dbReference>
<proteinExistence type="predicted"/>
<dbReference type="CDD" id="cd02696">
    <property type="entry name" value="MurNAc-LAA"/>
    <property type="match status" value="1"/>
</dbReference>
<evidence type="ECO:0000256" key="2">
    <source>
        <dbReference type="SAM" id="SignalP"/>
    </source>
</evidence>
<dbReference type="InterPro" id="IPR036582">
    <property type="entry name" value="Mao_N_sf"/>
</dbReference>
<feature type="signal peptide" evidence="2">
    <location>
        <begin position="1"/>
        <end position="21"/>
    </location>
</feature>
<protein>
    <submittedName>
        <fullName evidence="4">N-acetylmuramoyl-L-alanine amidase</fullName>
    </submittedName>
</protein>
<name>A0A239GRM6_9FIRM</name>
<dbReference type="Pfam" id="PF11741">
    <property type="entry name" value="AMIN"/>
    <property type="match status" value="1"/>
</dbReference>
<dbReference type="RefSeq" id="WP_089283938.1">
    <property type="nucleotide sequence ID" value="NZ_FZOJ01000018.1"/>
</dbReference>
<reference evidence="4 5" key="1">
    <citation type="submission" date="2017-06" db="EMBL/GenBank/DDBJ databases">
        <authorList>
            <person name="Kim H.J."/>
            <person name="Triplett B.A."/>
        </authorList>
    </citation>
    <scope>NUCLEOTIDE SEQUENCE [LARGE SCALE GENOMIC DNA]</scope>
    <source>
        <strain evidence="4 5">SCA</strain>
    </source>
</reference>
<dbReference type="GO" id="GO:0008745">
    <property type="term" value="F:N-acetylmuramoyl-L-alanine amidase activity"/>
    <property type="evidence" value="ECO:0007669"/>
    <property type="project" value="InterPro"/>
</dbReference>
<accession>A0A239GRM6</accession>
<dbReference type="OrthoDB" id="9806267at2"/>
<dbReference type="EMBL" id="FZOJ01000018">
    <property type="protein sequence ID" value="SNS71482.1"/>
    <property type="molecule type" value="Genomic_DNA"/>
</dbReference>
<gene>
    <name evidence="4" type="ORF">SAMN05446037_101846</name>
</gene>
<dbReference type="PANTHER" id="PTHR30404">
    <property type="entry name" value="N-ACETYLMURAMOYL-L-ALANINE AMIDASE"/>
    <property type="match status" value="1"/>
</dbReference>
<dbReference type="GO" id="GO:0030288">
    <property type="term" value="C:outer membrane-bounded periplasmic space"/>
    <property type="evidence" value="ECO:0007669"/>
    <property type="project" value="TreeGrafter"/>
</dbReference>
<dbReference type="PANTHER" id="PTHR30404:SF0">
    <property type="entry name" value="N-ACETYLMURAMOYL-L-ALANINE AMIDASE AMIC"/>
    <property type="match status" value="1"/>
</dbReference>
<dbReference type="AlphaFoldDB" id="A0A239GRM6"/>
<dbReference type="InterPro" id="IPR002508">
    <property type="entry name" value="MurNAc-LAA_cat"/>
</dbReference>
<evidence type="ECO:0000313" key="5">
    <source>
        <dbReference type="Proteomes" id="UP000198304"/>
    </source>
</evidence>
<feature type="domain" description="MurNAc-LAA" evidence="3">
    <location>
        <begin position="461"/>
        <end position="578"/>
    </location>
</feature>
<evidence type="ECO:0000256" key="1">
    <source>
        <dbReference type="ARBA" id="ARBA00022801"/>
    </source>
</evidence>
<dbReference type="InterPro" id="IPR021731">
    <property type="entry name" value="AMIN_dom"/>
</dbReference>